<reference evidence="3" key="1">
    <citation type="submission" date="2021-01" db="EMBL/GenBank/DDBJ databases">
        <title>Genome public.</title>
        <authorList>
            <person name="Liu C."/>
            <person name="Sun Q."/>
        </authorList>
    </citation>
    <scope>NUCLEOTIDE SEQUENCE [LARGE SCALE GENOMIC DNA]</scope>
    <source>
        <strain evidence="3">YIM B02567</strain>
    </source>
</reference>
<dbReference type="EMBL" id="JAENHK010000010">
    <property type="protein sequence ID" value="MBK1897204.1"/>
    <property type="molecule type" value="Genomic_DNA"/>
</dbReference>
<keyword evidence="1" id="KW-0175">Coiled coil</keyword>
<evidence type="ECO:0000313" key="2">
    <source>
        <dbReference type="EMBL" id="MBK1897204.1"/>
    </source>
</evidence>
<feature type="coiled-coil region" evidence="1">
    <location>
        <begin position="157"/>
        <end position="188"/>
    </location>
</feature>
<name>A0ABS1FXR8_9FLAO</name>
<sequence>MKEKQVKQQEDLSQIRAILQRITIDERFQWGSQTFVQDQEYDLNLIKKDVDFNLKDDLTYIDRLRQNYNSPVTDIKDQEMLEAELNRMEKMYNYKINYLTIMSHLKDMEDKPKIELAKLEKRYSDEIRQLEYERSQPMHFRQRTHEGYKRKIIRKSERSYDQKIKKTKTNLEEEKKETTTRIKQEEKDLIKEVTRFLNIDERYIPLIKSGTMLLPSDSRLAAIFPKNQWLTFNSSNKINRHKIMHRHARKLLLNNNLFTGKSKDRTGILPSSRKGCICIMYIKEGHMKDKSGATFRPVFGASDITPYGTQSLQKTEIERNSYTSMGVPNPMDISDISYEKTAESLRKHVDIMQRLGIKPPSMQSGLYFLQTPEYRANKKISEMQQPKIIKNRPINQITQNVIDIESQRAEDQLICQAKQNKIGMLESWMPSNCAEPAIMTAIYQMYSRPADIYLSVPFEGYLSEGKLLLKYTCTRCALSEPAFMSPDDSSYGQRLTDMRLQSNRSSLVSDHILSAGLIYNHDKKKIKDKEKQAHPYSNKSDAITRTVLRNQGHGFGHVKRGHEQVAMDITIRLMISQSIKEATEDYILQ</sequence>
<keyword evidence="3" id="KW-1185">Reference proteome</keyword>
<accession>A0ABS1FXR8</accession>
<protein>
    <submittedName>
        <fullName evidence="2">Uncharacterized protein</fullName>
    </submittedName>
</protein>
<evidence type="ECO:0000256" key="1">
    <source>
        <dbReference type="SAM" id="Coils"/>
    </source>
</evidence>
<proteinExistence type="predicted"/>
<gene>
    <name evidence="2" type="ORF">JHL15_15685</name>
</gene>
<evidence type="ECO:0000313" key="3">
    <source>
        <dbReference type="Proteomes" id="UP000628669"/>
    </source>
</evidence>
<comment type="caution">
    <text evidence="2">The sequence shown here is derived from an EMBL/GenBank/DDBJ whole genome shotgun (WGS) entry which is preliminary data.</text>
</comment>
<dbReference type="RefSeq" id="WP_200247223.1">
    <property type="nucleotide sequence ID" value="NZ_JAENHK010000010.1"/>
</dbReference>
<dbReference type="Proteomes" id="UP000628669">
    <property type="component" value="Unassembled WGS sequence"/>
</dbReference>
<organism evidence="2 3">
    <name type="scientific">Chryseobacterium paridis</name>
    <dbReference type="NCBI Taxonomy" id="2800328"/>
    <lineage>
        <taxon>Bacteria</taxon>
        <taxon>Pseudomonadati</taxon>
        <taxon>Bacteroidota</taxon>
        <taxon>Flavobacteriia</taxon>
        <taxon>Flavobacteriales</taxon>
        <taxon>Weeksellaceae</taxon>
        <taxon>Chryseobacterium group</taxon>
        <taxon>Chryseobacterium</taxon>
    </lineage>
</organism>